<accession>A0A420XQK1</accession>
<feature type="domain" description="Alpha/beta hydrolase fold-3" evidence="2">
    <location>
        <begin position="82"/>
        <end position="287"/>
    </location>
</feature>
<dbReference type="GO" id="GO:0016787">
    <property type="term" value="F:hydrolase activity"/>
    <property type="evidence" value="ECO:0007669"/>
    <property type="project" value="UniProtKB-KW"/>
</dbReference>
<dbReference type="PANTHER" id="PTHR48081">
    <property type="entry name" value="AB HYDROLASE SUPERFAMILY PROTEIN C4A8.06C"/>
    <property type="match status" value="1"/>
</dbReference>
<dbReference type="FunCoup" id="A0A420XQK1">
    <property type="interactions" value="4"/>
</dbReference>
<protein>
    <submittedName>
        <fullName evidence="3">Acetyl esterase/lipase</fullName>
    </submittedName>
</protein>
<comment type="caution">
    <text evidence="3">The sequence shown here is derived from an EMBL/GenBank/DDBJ whole genome shotgun (WGS) entry which is preliminary data.</text>
</comment>
<sequence>MPAAQHLGGRMDAELSAALIMFDIGDGTDLEDGRERLHAIHRTSSLTVPHAVEVRDIAPGPDGPPVRVRFYRPRGAADVPVMLWLHGGAFAFGFAEIDDELCVRLAEDSGFAIASPDYRLSPEHPFPAAFDDGYGTLEWVLRNAGPLGLDTGCVAVGGSSAGGALAAGVCLRARDEGGPEIHQQLLICPVTDDRMATRSMQLYTHSPCFTRQGAELMWDRYLGPSRDEPPRYAAPAREEDLSGLPPAFVLTAEEDPLRDEGIDYALRLIAAGTSTELHHVPGTFHSFDSIVPTAGVSQRAYADYLAALQRCRTR</sequence>
<dbReference type="EMBL" id="RBWV01000011">
    <property type="protein sequence ID" value="RKS75539.1"/>
    <property type="molecule type" value="Genomic_DNA"/>
</dbReference>
<gene>
    <name evidence="3" type="ORF">CLV35_2009</name>
</gene>
<dbReference type="OrthoDB" id="3181909at2"/>
<dbReference type="InterPro" id="IPR029058">
    <property type="entry name" value="AB_hydrolase_fold"/>
</dbReference>
<evidence type="ECO:0000259" key="2">
    <source>
        <dbReference type="Pfam" id="PF07859"/>
    </source>
</evidence>
<dbReference type="RefSeq" id="WP_121193301.1">
    <property type="nucleotide sequence ID" value="NZ_RBWV01000011.1"/>
</dbReference>
<dbReference type="Proteomes" id="UP000281955">
    <property type="component" value="Unassembled WGS sequence"/>
</dbReference>
<proteinExistence type="predicted"/>
<reference evidence="3 4" key="1">
    <citation type="submission" date="2018-10" db="EMBL/GenBank/DDBJ databases">
        <title>Genomic Encyclopedia of Archaeal and Bacterial Type Strains, Phase II (KMG-II): from individual species to whole genera.</title>
        <authorList>
            <person name="Goeker M."/>
        </authorList>
    </citation>
    <scope>NUCLEOTIDE SEQUENCE [LARGE SCALE GENOMIC DNA]</scope>
    <source>
        <strain evidence="3 4">RP-AC37</strain>
    </source>
</reference>
<organism evidence="3 4">
    <name type="scientific">Motilibacter peucedani</name>
    <dbReference type="NCBI Taxonomy" id="598650"/>
    <lineage>
        <taxon>Bacteria</taxon>
        <taxon>Bacillati</taxon>
        <taxon>Actinomycetota</taxon>
        <taxon>Actinomycetes</taxon>
        <taxon>Motilibacterales</taxon>
        <taxon>Motilibacteraceae</taxon>
        <taxon>Motilibacter</taxon>
    </lineage>
</organism>
<evidence type="ECO:0000313" key="4">
    <source>
        <dbReference type="Proteomes" id="UP000281955"/>
    </source>
</evidence>
<dbReference type="InterPro" id="IPR013094">
    <property type="entry name" value="AB_hydrolase_3"/>
</dbReference>
<dbReference type="PANTHER" id="PTHR48081:SF8">
    <property type="entry name" value="ALPHA_BETA HYDROLASE FOLD-3 DOMAIN-CONTAINING PROTEIN-RELATED"/>
    <property type="match status" value="1"/>
</dbReference>
<evidence type="ECO:0000313" key="3">
    <source>
        <dbReference type="EMBL" id="RKS75539.1"/>
    </source>
</evidence>
<dbReference type="SUPFAM" id="SSF53474">
    <property type="entry name" value="alpha/beta-Hydrolases"/>
    <property type="match status" value="1"/>
</dbReference>
<keyword evidence="1" id="KW-0378">Hydrolase</keyword>
<keyword evidence="4" id="KW-1185">Reference proteome</keyword>
<dbReference type="InParanoid" id="A0A420XQK1"/>
<dbReference type="Gene3D" id="3.40.50.1820">
    <property type="entry name" value="alpha/beta hydrolase"/>
    <property type="match status" value="1"/>
</dbReference>
<dbReference type="AlphaFoldDB" id="A0A420XQK1"/>
<dbReference type="Pfam" id="PF07859">
    <property type="entry name" value="Abhydrolase_3"/>
    <property type="match status" value="1"/>
</dbReference>
<name>A0A420XQK1_9ACTN</name>
<dbReference type="InterPro" id="IPR050300">
    <property type="entry name" value="GDXG_lipolytic_enzyme"/>
</dbReference>
<evidence type="ECO:0000256" key="1">
    <source>
        <dbReference type="ARBA" id="ARBA00022801"/>
    </source>
</evidence>